<gene>
    <name evidence="3" type="ORF">WJX74_007915</name>
</gene>
<dbReference type="InterPro" id="IPR029000">
    <property type="entry name" value="Cyclophilin-like_dom_sf"/>
</dbReference>
<dbReference type="PANTHER" id="PTHR47511">
    <property type="entry name" value="PEPTIDYL-PROLYL CIS-TRANS ISOMERASE CYP23"/>
    <property type="match status" value="1"/>
</dbReference>
<keyword evidence="4" id="KW-1185">Reference proteome</keyword>
<evidence type="ECO:0000259" key="2">
    <source>
        <dbReference type="Pfam" id="PF00160"/>
    </source>
</evidence>
<dbReference type="Proteomes" id="UP001438707">
    <property type="component" value="Unassembled WGS sequence"/>
</dbReference>
<dbReference type="EMBL" id="JALJOS010000089">
    <property type="protein sequence ID" value="KAK9816184.1"/>
    <property type="molecule type" value="Genomic_DNA"/>
</dbReference>
<proteinExistence type="predicted"/>
<accession>A0AAW1Q784</accession>
<comment type="caution">
    <text evidence="3">The sequence shown here is derived from an EMBL/GenBank/DDBJ whole genome shotgun (WGS) entry which is preliminary data.</text>
</comment>
<dbReference type="GO" id="GO:0003755">
    <property type="term" value="F:peptidyl-prolyl cis-trans isomerase activity"/>
    <property type="evidence" value="ECO:0007669"/>
    <property type="project" value="InterPro"/>
</dbReference>
<name>A0AAW1Q784_9CHLO</name>
<dbReference type="Pfam" id="PF00160">
    <property type="entry name" value="Pro_isomerase"/>
    <property type="match status" value="1"/>
</dbReference>
<dbReference type="AlphaFoldDB" id="A0AAW1Q784"/>
<organism evidence="3 4">
    <name type="scientific">Apatococcus lobatus</name>
    <dbReference type="NCBI Taxonomy" id="904363"/>
    <lineage>
        <taxon>Eukaryota</taxon>
        <taxon>Viridiplantae</taxon>
        <taxon>Chlorophyta</taxon>
        <taxon>core chlorophytes</taxon>
        <taxon>Trebouxiophyceae</taxon>
        <taxon>Chlorellales</taxon>
        <taxon>Chlorellaceae</taxon>
        <taxon>Apatococcus</taxon>
    </lineage>
</organism>
<feature type="chain" id="PRO_5043542184" description="PPIase cyclophilin-type domain-containing protein" evidence="1">
    <location>
        <begin position="31"/>
        <end position="157"/>
    </location>
</feature>
<feature type="signal peptide" evidence="1">
    <location>
        <begin position="1"/>
        <end position="30"/>
    </location>
</feature>
<reference evidence="3 4" key="1">
    <citation type="journal article" date="2024" name="Nat. Commun.">
        <title>Phylogenomics reveals the evolutionary origins of lichenization in chlorophyte algae.</title>
        <authorList>
            <person name="Puginier C."/>
            <person name="Libourel C."/>
            <person name="Otte J."/>
            <person name="Skaloud P."/>
            <person name="Haon M."/>
            <person name="Grisel S."/>
            <person name="Petersen M."/>
            <person name="Berrin J.G."/>
            <person name="Delaux P.M."/>
            <person name="Dal Grande F."/>
            <person name="Keller J."/>
        </authorList>
    </citation>
    <scope>NUCLEOTIDE SEQUENCE [LARGE SCALE GENOMIC DNA]</scope>
    <source>
        <strain evidence="3 4">SAG 2145</strain>
    </source>
</reference>
<dbReference type="SUPFAM" id="SSF50891">
    <property type="entry name" value="Cyclophilin-like"/>
    <property type="match status" value="1"/>
</dbReference>
<protein>
    <recommendedName>
        <fullName evidence="2">PPIase cyclophilin-type domain-containing protein</fullName>
    </recommendedName>
</protein>
<keyword evidence="1" id="KW-0732">Signal</keyword>
<evidence type="ECO:0000313" key="3">
    <source>
        <dbReference type="EMBL" id="KAK9816184.1"/>
    </source>
</evidence>
<sequence>MHSRVRALLGRMRHVVLALLPLAVCATAVAADLTPAAYRPTLATERSVFQTTHGDNEVARRQASLLICNLSLGFIPGWTKDLWLRRLTALTNEQHLKPRQAEEEALRVPLEMSPQLKYRRRGLLVMARHDDPNSGRSACSVILNPTPHLDMTYTIFG</sequence>
<evidence type="ECO:0000256" key="1">
    <source>
        <dbReference type="SAM" id="SignalP"/>
    </source>
</evidence>
<dbReference type="PANTHER" id="PTHR47511:SF1">
    <property type="entry name" value="PEPTIDYL-PROLYL CIS-TRANS ISOMERASE CYP23"/>
    <property type="match status" value="1"/>
</dbReference>
<dbReference type="Gene3D" id="2.40.100.10">
    <property type="entry name" value="Cyclophilin-like"/>
    <property type="match status" value="1"/>
</dbReference>
<dbReference type="InterPro" id="IPR002130">
    <property type="entry name" value="Cyclophilin-type_PPIase_dom"/>
</dbReference>
<evidence type="ECO:0000313" key="4">
    <source>
        <dbReference type="Proteomes" id="UP001438707"/>
    </source>
</evidence>
<feature type="domain" description="PPIase cyclophilin-type" evidence="2">
    <location>
        <begin position="101"/>
        <end position="157"/>
    </location>
</feature>
<dbReference type="InterPro" id="IPR044233">
    <property type="entry name" value="CYP23-like"/>
</dbReference>